<accession>A0A2W7PNR9</accession>
<dbReference type="AlphaFoldDB" id="A0A2W7PNR9"/>
<gene>
    <name evidence="1" type="ORF">LX69_03219</name>
</gene>
<comment type="caution">
    <text evidence="1">The sequence shown here is derived from an EMBL/GenBank/DDBJ whole genome shotgun (WGS) entry which is preliminary data.</text>
</comment>
<name>A0A2W7PNR9_9BACT</name>
<evidence type="ECO:0000313" key="2">
    <source>
        <dbReference type="Proteomes" id="UP000249239"/>
    </source>
</evidence>
<proteinExistence type="predicted"/>
<organism evidence="1 2">
    <name type="scientific">Breznakibacter xylanolyticus</name>
    <dbReference type="NCBI Taxonomy" id="990"/>
    <lineage>
        <taxon>Bacteria</taxon>
        <taxon>Pseudomonadati</taxon>
        <taxon>Bacteroidota</taxon>
        <taxon>Bacteroidia</taxon>
        <taxon>Marinilabiliales</taxon>
        <taxon>Marinilabiliaceae</taxon>
        <taxon>Breznakibacter</taxon>
    </lineage>
</organism>
<dbReference type="EMBL" id="QKZK01000044">
    <property type="protein sequence ID" value="PZX10959.1"/>
    <property type="molecule type" value="Genomic_DNA"/>
</dbReference>
<evidence type="ECO:0000313" key="1">
    <source>
        <dbReference type="EMBL" id="PZX10959.1"/>
    </source>
</evidence>
<dbReference type="Proteomes" id="UP000249239">
    <property type="component" value="Unassembled WGS sequence"/>
</dbReference>
<sequence>MKKVRAMAEKTVNGMLKKGYRSTPFYQISRDNKLHIHPAAHMNYLT</sequence>
<keyword evidence="2" id="KW-1185">Reference proteome</keyword>
<reference evidence="1 2" key="1">
    <citation type="submission" date="2018-06" db="EMBL/GenBank/DDBJ databases">
        <title>Genomic Encyclopedia of Archaeal and Bacterial Type Strains, Phase II (KMG-II): from individual species to whole genera.</title>
        <authorList>
            <person name="Goeker M."/>
        </authorList>
    </citation>
    <scope>NUCLEOTIDE SEQUENCE [LARGE SCALE GENOMIC DNA]</scope>
    <source>
        <strain evidence="1 2">DSM 6779</strain>
    </source>
</reference>
<protein>
    <submittedName>
        <fullName evidence="1">Uncharacterized protein</fullName>
    </submittedName>
</protein>